<dbReference type="RefSeq" id="WP_146931946.1">
    <property type="nucleotide sequence ID" value="NZ_CBCSHZ010000006.1"/>
</dbReference>
<dbReference type="SUPFAM" id="SSF53448">
    <property type="entry name" value="Nucleotide-diphospho-sugar transferases"/>
    <property type="match status" value="1"/>
</dbReference>
<dbReference type="PANTHER" id="PTHR22916">
    <property type="entry name" value="GLYCOSYLTRANSFERASE"/>
    <property type="match status" value="1"/>
</dbReference>
<feature type="domain" description="Glycosyltransferase 2-like" evidence="1">
    <location>
        <begin position="6"/>
        <end position="139"/>
    </location>
</feature>
<reference evidence="2 3" key="1">
    <citation type="submission" date="2019-08" db="EMBL/GenBank/DDBJ databases">
        <title>Genome sequence of Gillisia hiemivivida IC154 (type strain).</title>
        <authorList>
            <person name="Bowman J.P."/>
        </authorList>
    </citation>
    <scope>NUCLEOTIDE SEQUENCE [LARGE SCALE GENOMIC DNA]</scope>
    <source>
        <strain evidence="2 3">IC154</strain>
    </source>
</reference>
<dbReference type="OrthoDB" id="597270at2"/>
<dbReference type="GO" id="GO:0016758">
    <property type="term" value="F:hexosyltransferase activity"/>
    <property type="evidence" value="ECO:0007669"/>
    <property type="project" value="UniProtKB-ARBA"/>
</dbReference>
<evidence type="ECO:0000313" key="2">
    <source>
        <dbReference type="EMBL" id="TXD93885.1"/>
    </source>
</evidence>
<keyword evidence="3" id="KW-1185">Reference proteome</keyword>
<dbReference type="InterPro" id="IPR029044">
    <property type="entry name" value="Nucleotide-diphossugar_trans"/>
</dbReference>
<dbReference type="AlphaFoldDB" id="A0A5C6ZT45"/>
<dbReference type="Gene3D" id="3.90.550.10">
    <property type="entry name" value="Spore Coat Polysaccharide Biosynthesis Protein SpsA, Chain A"/>
    <property type="match status" value="1"/>
</dbReference>
<dbReference type="PANTHER" id="PTHR22916:SF3">
    <property type="entry name" value="UDP-GLCNAC:BETAGAL BETA-1,3-N-ACETYLGLUCOSAMINYLTRANSFERASE-LIKE PROTEIN 1"/>
    <property type="match status" value="1"/>
</dbReference>
<accession>A0A5C6ZT45</accession>
<dbReference type="Pfam" id="PF00535">
    <property type="entry name" value="Glycos_transf_2"/>
    <property type="match status" value="1"/>
</dbReference>
<evidence type="ECO:0000313" key="3">
    <source>
        <dbReference type="Proteomes" id="UP000321367"/>
    </source>
</evidence>
<protein>
    <submittedName>
        <fullName evidence="2">Glycosyltransferase family 2 protein</fullName>
    </submittedName>
</protein>
<proteinExistence type="predicted"/>
<organism evidence="2 3">
    <name type="scientific">Gillisia hiemivivida</name>
    <dbReference type="NCBI Taxonomy" id="291190"/>
    <lineage>
        <taxon>Bacteria</taxon>
        <taxon>Pseudomonadati</taxon>
        <taxon>Bacteroidota</taxon>
        <taxon>Flavobacteriia</taxon>
        <taxon>Flavobacteriales</taxon>
        <taxon>Flavobacteriaceae</taxon>
        <taxon>Gillisia</taxon>
    </lineage>
</organism>
<sequence length="306" mass="36104">MQPLVSIIIPTYNRVFLLGQTLDSVLAQTYQNWECIIVDDGSEDATDELIEFYSEIDSRIKYYHRPISQLKGANACRNFGFEMSMGKYIQWLDSDDIIDSYKIEKQLIQLLKFNSATIAICRWQFFDIQVEEVEFTNEYQVYKNFDKILAFIDALAVSGGFLPAHAYLVNRELICQAGNWMENLTINQDGEFFARIFVKAKTVIFVNDALVYYRRNNKDSVSYLSTELKMDHAILSWQLIESYFKIHFGESTRLVEISKKYLYRRFFKVNNKMINENKLFFEVEILRNKFSLKKTIKDLVIRILKK</sequence>
<dbReference type="CDD" id="cd00761">
    <property type="entry name" value="Glyco_tranf_GTA_type"/>
    <property type="match status" value="1"/>
</dbReference>
<gene>
    <name evidence="2" type="ORF">ES724_08135</name>
</gene>
<keyword evidence="2" id="KW-0808">Transferase</keyword>
<name>A0A5C6ZT45_9FLAO</name>
<dbReference type="EMBL" id="VORY01000007">
    <property type="protein sequence ID" value="TXD93885.1"/>
    <property type="molecule type" value="Genomic_DNA"/>
</dbReference>
<evidence type="ECO:0000259" key="1">
    <source>
        <dbReference type="Pfam" id="PF00535"/>
    </source>
</evidence>
<dbReference type="InterPro" id="IPR001173">
    <property type="entry name" value="Glyco_trans_2-like"/>
</dbReference>
<comment type="caution">
    <text evidence="2">The sequence shown here is derived from an EMBL/GenBank/DDBJ whole genome shotgun (WGS) entry which is preliminary data.</text>
</comment>
<dbReference type="Proteomes" id="UP000321367">
    <property type="component" value="Unassembled WGS sequence"/>
</dbReference>